<keyword evidence="4 5" id="KW-0406">Ion transport</keyword>
<dbReference type="EMBL" id="JAIZAY010000022">
    <property type="protein sequence ID" value="KAJ8020675.1"/>
    <property type="molecule type" value="Genomic_DNA"/>
</dbReference>
<protein>
    <recommendedName>
        <fullName evidence="5">V-type proton ATPase subunit H</fullName>
    </recommendedName>
</protein>
<comment type="function">
    <text evidence="5">Subunit of the V1 complex of vacuolar(H+)-ATPase (V-ATPase), a multisubunit enzyme composed of a peripheral complex (V1) that hydrolyzes ATP and a membrane integral complex (V0) that translocates protons. V-ATPase is responsible for acidifying and maintaining the pH of intracellular compartments.</text>
</comment>
<evidence type="ECO:0000256" key="3">
    <source>
        <dbReference type="ARBA" id="ARBA00022781"/>
    </source>
</evidence>
<keyword evidence="8" id="KW-1185">Reference proteome</keyword>
<dbReference type="InterPro" id="IPR011987">
    <property type="entry name" value="ATPase_V1-cplx_hsu_C"/>
</dbReference>
<dbReference type="SUPFAM" id="SSF48371">
    <property type="entry name" value="ARM repeat"/>
    <property type="match status" value="1"/>
</dbReference>
<dbReference type="Gene3D" id="1.25.10.10">
    <property type="entry name" value="Leucine-rich Repeat Variant"/>
    <property type="match status" value="1"/>
</dbReference>
<dbReference type="InterPro" id="IPR016024">
    <property type="entry name" value="ARM-type_fold"/>
</dbReference>
<accession>A0A9Q1BBL6</accession>
<dbReference type="Proteomes" id="UP001152320">
    <property type="component" value="Chromosome 22"/>
</dbReference>
<dbReference type="GO" id="GO:0000221">
    <property type="term" value="C:vacuolar proton-transporting V-type ATPase, V1 domain"/>
    <property type="evidence" value="ECO:0007669"/>
    <property type="project" value="UniProtKB-UniRule"/>
</dbReference>
<gene>
    <name evidence="7" type="ORF">HOLleu_40327</name>
</gene>
<comment type="subunit">
    <text evidence="5">V-ATPase is a heteromultimeric enzyme made up of two complexes: the ATP-hydrolytic V1 complex and the proton translocation V0 complex.</text>
</comment>
<dbReference type="CDD" id="cd00256">
    <property type="entry name" value="VATPase_H"/>
    <property type="match status" value="1"/>
</dbReference>
<organism evidence="7 8">
    <name type="scientific">Holothuria leucospilota</name>
    <name type="common">Black long sea cucumber</name>
    <name type="synonym">Mertensiothuria leucospilota</name>
    <dbReference type="NCBI Taxonomy" id="206669"/>
    <lineage>
        <taxon>Eukaryota</taxon>
        <taxon>Metazoa</taxon>
        <taxon>Echinodermata</taxon>
        <taxon>Eleutherozoa</taxon>
        <taxon>Echinozoa</taxon>
        <taxon>Holothuroidea</taxon>
        <taxon>Aspidochirotacea</taxon>
        <taxon>Aspidochirotida</taxon>
        <taxon>Holothuriidae</taxon>
        <taxon>Holothuria</taxon>
    </lineage>
</organism>
<comment type="similarity">
    <text evidence="1 5">Belongs to the V-ATPase H subunit family.</text>
</comment>
<evidence type="ECO:0000259" key="6">
    <source>
        <dbReference type="Pfam" id="PF11698"/>
    </source>
</evidence>
<dbReference type="PIRSF" id="PIRSF032184">
    <property type="entry name" value="ATPase_V1_H"/>
    <property type="match status" value="1"/>
</dbReference>
<dbReference type="Pfam" id="PF03224">
    <property type="entry name" value="V-ATPase_H_N"/>
    <property type="match status" value="1"/>
</dbReference>
<reference evidence="7" key="1">
    <citation type="submission" date="2021-10" db="EMBL/GenBank/DDBJ databases">
        <title>Tropical sea cucumber genome reveals ecological adaptation and Cuvierian tubules defense mechanism.</title>
        <authorList>
            <person name="Chen T."/>
        </authorList>
    </citation>
    <scope>NUCLEOTIDE SEQUENCE</scope>
    <source>
        <strain evidence="7">Nanhai2018</strain>
        <tissue evidence="7">Muscle</tissue>
    </source>
</reference>
<keyword evidence="3 5" id="KW-0375">Hydrogen ion transport</keyword>
<dbReference type="FunFam" id="1.25.10.10:FF:000067">
    <property type="entry name" value="V-type proton ATPase subunit H"/>
    <property type="match status" value="1"/>
</dbReference>
<dbReference type="InterPro" id="IPR038497">
    <property type="entry name" value="ATPase_V1-cplx_hsu_C_sf"/>
</dbReference>
<dbReference type="AlphaFoldDB" id="A0A9Q1BBL6"/>
<evidence type="ECO:0000313" key="8">
    <source>
        <dbReference type="Proteomes" id="UP001152320"/>
    </source>
</evidence>
<dbReference type="GO" id="GO:0005765">
    <property type="term" value="C:lysosomal membrane"/>
    <property type="evidence" value="ECO:0007669"/>
    <property type="project" value="TreeGrafter"/>
</dbReference>
<evidence type="ECO:0000256" key="5">
    <source>
        <dbReference type="PIRNR" id="PIRNR032184"/>
    </source>
</evidence>
<dbReference type="FunFam" id="1.25.40.150:FF:000001">
    <property type="entry name" value="V-type proton ATPase subunit H"/>
    <property type="match status" value="1"/>
</dbReference>
<dbReference type="Gene3D" id="1.25.40.150">
    <property type="entry name" value="V-type ATPase, subunit H, C-terminal domain"/>
    <property type="match status" value="1"/>
</dbReference>
<dbReference type="Pfam" id="PF11698">
    <property type="entry name" value="V-ATPase_H_C"/>
    <property type="match status" value="1"/>
</dbReference>
<evidence type="ECO:0000256" key="4">
    <source>
        <dbReference type="ARBA" id="ARBA00023065"/>
    </source>
</evidence>
<proteinExistence type="inferred from homology"/>
<comment type="caution">
    <text evidence="7">The sequence shown here is derived from an EMBL/GenBank/DDBJ whole genome shotgun (WGS) entry which is preliminary data.</text>
</comment>
<dbReference type="OrthoDB" id="10263554at2759"/>
<dbReference type="PANTHER" id="PTHR10698">
    <property type="entry name" value="V-TYPE PROTON ATPASE SUBUNIT H"/>
    <property type="match status" value="1"/>
</dbReference>
<evidence type="ECO:0000256" key="2">
    <source>
        <dbReference type="ARBA" id="ARBA00022448"/>
    </source>
</evidence>
<keyword evidence="2 5" id="KW-0813">Transport</keyword>
<evidence type="ECO:0000256" key="1">
    <source>
        <dbReference type="ARBA" id="ARBA00008613"/>
    </source>
</evidence>
<dbReference type="GO" id="GO:0046961">
    <property type="term" value="F:proton-transporting ATPase activity, rotational mechanism"/>
    <property type="evidence" value="ECO:0007669"/>
    <property type="project" value="UniProtKB-UniRule"/>
</dbReference>
<name>A0A9Q1BBL6_HOLLE</name>
<dbReference type="InterPro" id="IPR004908">
    <property type="entry name" value="ATPase_V1-cplx_hsu"/>
</dbReference>
<sequence>MSGIYERLQDETEDNGRGLVPRPTDLPPLNLFEREANNVRNHTVNWQSYVQGQMISQEEFMFIRDYDSCASERLDDLIQANGAQCAKVMIRLIGRIAKEMTVRKILTLIDDMLKEKPERVNIFVEHAKKSKTSPWVPFLNLLNREDKFAVNQASRIVTKLACYGKERMGPSDLRFYFGWMRTQFTTAGNEYVQTVAECLQQLLRLNEYRESFMENEGMSVLMLVLSGKVSFQIQYQLIFCIWMVSFNPMLCSQITKYNIIPVLADILSESVKEKVSRIILAVFRNLIEKPEEKEVKQENALTMIQCKVLKHLEVLEGQKIEDEDITDDIEMLQETLHNSMHDLSSFDEYSSEVKSGRLEWSPVHKSEKFWRENAMRLNEKNYELLKMLIQLLESPDPLVLCVSAHDIGEYVRHYPRGKNVVEQLGGKHLVMQYMGHEDPNVRYEALLAVQKLMVHNWEYLGKQLPVQKDG</sequence>
<feature type="domain" description="ATPase V1 complex subunit H C-terminal" evidence="6">
    <location>
        <begin position="343"/>
        <end position="457"/>
    </location>
</feature>
<dbReference type="InterPro" id="IPR011989">
    <property type="entry name" value="ARM-like"/>
</dbReference>
<evidence type="ECO:0000313" key="7">
    <source>
        <dbReference type="EMBL" id="KAJ8020675.1"/>
    </source>
</evidence>
<dbReference type="PANTHER" id="PTHR10698:SF0">
    <property type="entry name" value="V-TYPE PROTON ATPASE SUBUNIT H"/>
    <property type="match status" value="1"/>
</dbReference>